<dbReference type="GO" id="GO:0051213">
    <property type="term" value="F:dioxygenase activity"/>
    <property type="evidence" value="ECO:0007669"/>
    <property type="project" value="UniProtKB-KW"/>
</dbReference>
<dbReference type="PANTHER" id="PTHR21496:SF23">
    <property type="entry name" value="3-PHENYLPROPIONATE_CINNAMIC ACID DIOXYGENASE FERREDOXIN SUBUNIT"/>
    <property type="match status" value="1"/>
</dbReference>
<evidence type="ECO:0000313" key="7">
    <source>
        <dbReference type="Proteomes" id="UP000188342"/>
    </source>
</evidence>
<name>A0A1R4KD73_9ACTN</name>
<evidence type="ECO:0000259" key="5">
    <source>
        <dbReference type="PROSITE" id="PS51296"/>
    </source>
</evidence>
<dbReference type="STRING" id="1255658.FM114_13340"/>
<dbReference type="CDD" id="cd03528">
    <property type="entry name" value="Rieske_RO_ferredoxin"/>
    <property type="match status" value="1"/>
</dbReference>
<evidence type="ECO:0000256" key="4">
    <source>
        <dbReference type="ARBA" id="ARBA00023014"/>
    </source>
</evidence>
<keyword evidence="7" id="KW-1185">Reference proteome</keyword>
<keyword evidence="4" id="KW-0411">Iron-sulfur</keyword>
<dbReference type="EMBL" id="FUKQ01000047">
    <property type="protein sequence ID" value="SJN42132.1"/>
    <property type="molecule type" value="Genomic_DNA"/>
</dbReference>
<dbReference type="InterPro" id="IPR017941">
    <property type="entry name" value="Rieske_2Fe-2S"/>
</dbReference>
<evidence type="ECO:0000313" key="6">
    <source>
        <dbReference type="EMBL" id="SJN42132.1"/>
    </source>
</evidence>
<keyword evidence="1" id="KW-0001">2Fe-2S</keyword>
<dbReference type="GO" id="GO:0046872">
    <property type="term" value="F:metal ion binding"/>
    <property type="evidence" value="ECO:0007669"/>
    <property type="project" value="UniProtKB-KW"/>
</dbReference>
<dbReference type="GO" id="GO:0004497">
    <property type="term" value="F:monooxygenase activity"/>
    <property type="evidence" value="ECO:0007669"/>
    <property type="project" value="UniProtKB-ARBA"/>
</dbReference>
<dbReference type="Pfam" id="PF00355">
    <property type="entry name" value="Rieske"/>
    <property type="match status" value="1"/>
</dbReference>
<dbReference type="RefSeq" id="WP_094765616.1">
    <property type="nucleotide sequence ID" value="NZ_FUKQ01000047.1"/>
</dbReference>
<protein>
    <submittedName>
        <fullName evidence="6">3-phenylpropionate dioxygenase ferredoxin subunit</fullName>
    </submittedName>
</protein>
<keyword evidence="6" id="KW-0223">Dioxygenase</keyword>
<keyword evidence="6" id="KW-0560">Oxidoreductase</keyword>
<dbReference type="PANTHER" id="PTHR21496">
    <property type="entry name" value="FERREDOXIN-RELATED"/>
    <property type="match status" value="1"/>
</dbReference>
<keyword evidence="3" id="KW-0408">Iron</keyword>
<evidence type="ECO:0000256" key="2">
    <source>
        <dbReference type="ARBA" id="ARBA00022723"/>
    </source>
</evidence>
<dbReference type="Gene3D" id="2.102.10.10">
    <property type="entry name" value="Rieske [2Fe-2S] iron-sulphur domain"/>
    <property type="match status" value="1"/>
</dbReference>
<dbReference type="InterPro" id="IPR036922">
    <property type="entry name" value="Rieske_2Fe-2S_sf"/>
</dbReference>
<feature type="domain" description="Rieske" evidence="5">
    <location>
        <begin position="5"/>
        <end position="104"/>
    </location>
</feature>
<dbReference type="SUPFAM" id="SSF50022">
    <property type="entry name" value="ISP domain"/>
    <property type="match status" value="1"/>
</dbReference>
<dbReference type="Proteomes" id="UP000188342">
    <property type="component" value="Unassembled WGS sequence"/>
</dbReference>
<dbReference type="GO" id="GO:0016705">
    <property type="term" value="F:oxidoreductase activity, acting on paired donors, with incorporation or reduction of molecular oxygen"/>
    <property type="evidence" value="ECO:0007669"/>
    <property type="project" value="UniProtKB-ARBA"/>
</dbReference>
<proteinExistence type="predicted"/>
<gene>
    <name evidence="6" type="ORF">FM114_13340</name>
</gene>
<dbReference type="AlphaFoldDB" id="A0A1R4KD73"/>
<evidence type="ECO:0000256" key="3">
    <source>
        <dbReference type="ARBA" id="ARBA00023004"/>
    </source>
</evidence>
<sequence>MSDAIRVASEGQIAEDEAIVVDAATAGTDDDIAVFFSEGRYWALTNLCTHGQASLADGWVEAGEVECPLHGARFSLSTGAALCLPASVPVATHRVEVRDGGIWLCPEVPVEGAAL</sequence>
<dbReference type="PROSITE" id="PS51296">
    <property type="entry name" value="RIESKE"/>
    <property type="match status" value="1"/>
</dbReference>
<organism evidence="6 7">
    <name type="scientific">Luteococcus japonicus LSP_Lj1</name>
    <dbReference type="NCBI Taxonomy" id="1255658"/>
    <lineage>
        <taxon>Bacteria</taxon>
        <taxon>Bacillati</taxon>
        <taxon>Actinomycetota</taxon>
        <taxon>Actinomycetes</taxon>
        <taxon>Propionibacteriales</taxon>
        <taxon>Propionibacteriaceae</taxon>
        <taxon>Luteococcus</taxon>
    </lineage>
</organism>
<evidence type="ECO:0000256" key="1">
    <source>
        <dbReference type="ARBA" id="ARBA00022714"/>
    </source>
</evidence>
<accession>A0A1R4KD73</accession>
<reference evidence="6 7" key="1">
    <citation type="submission" date="2017-02" db="EMBL/GenBank/DDBJ databases">
        <authorList>
            <person name="Peterson S.W."/>
        </authorList>
    </citation>
    <scope>NUCLEOTIDE SEQUENCE [LARGE SCALE GENOMIC DNA]</scope>
    <source>
        <strain evidence="6 7">LSP_Lj1</strain>
    </source>
</reference>
<dbReference type="OrthoDB" id="147178at2"/>
<keyword evidence="2" id="KW-0479">Metal-binding</keyword>
<dbReference type="GO" id="GO:0051537">
    <property type="term" value="F:2 iron, 2 sulfur cluster binding"/>
    <property type="evidence" value="ECO:0007669"/>
    <property type="project" value="UniProtKB-KW"/>
</dbReference>